<organism evidence="6 7">
    <name type="scientific">Latimeria chalumnae</name>
    <name type="common">Coelacanth</name>
    <dbReference type="NCBI Taxonomy" id="7897"/>
    <lineage>
        <taxon>Eukaryota</taxon>
        <taxon>Metazoa</taxon>
        <taxon>Chordata</taxon>
        <taxon>Craniata</taxon>
        <taxon>Vertebrata</taxon>
        <taxon>Euteleostomi</taxon>
        <taxon>Coelacanthiformes</taxon>
        <taxon>Coelacanthidae</taxon>
        <taxon>Latimeria</taxon>
    </lineage>
</organism>
<keyword evidence="2" id="KW-1064">Adaptive immunity</keyword>
<dbReference type="SMART" id="SM00409">
    <property type="entry name" value="IG"/>
    <property type="match status" value="1"/>
</dbReference>
<dbReference type="GO" id="GO:0005576">
    <property type="term" value="C:extracellular region"/>
    <property type="evidence" value="ECO:0007669"/>
    <property type="project" value="UniProtKB-ARBA"/>
</dbReference>
<keyword evidence="4" id="KW-0732">Signal</keyword>
<dbReference type="Proteomes" id="UP000008672">
    <property type="component" value="Unassembled WGS sequence"/>
</dbReference>
<dbReference type="Pfam" id="PF07686">
    <property type="entry name" value="V-set"/>
    <property type="match status" value="1"/>
</dbReference>
<name>H2ZRV9_LATCH</name>
<dbReference type="OMA" id="RNIHWIR"/>
<evidence type="ECO:0000313" key="7">
    <source>
        <dbReference type="Proteomes" id="UP000008672"/>
    </source>
</evidence>
<protein>
    <recommendedName>
        <fullName evidence="5">Ig-like domain-containing protein</fullName>
    </recommendedName>
</protein>
<dbReference type="HOGENOM" id="CLU_077975_5_2_1"/>
<dbReference type="InterPro" id="IPR036179">
    <property type="entry name" value="Ig-like_dom_sf"/>
</dbReference>
<dbReference type="Ensembl" id="ENSLACT00000000131.1">
    <property type="protein sequence ID" value="ENSLACP00000000130.1"/>
    <property type="gene ID" value="ENSLACG00000000115.1"/>
</dbReference>
<dbReference type="SMART" id="SM00406">
    <property type="entry name" value="IGv"/>
    <property type="match status" value="1"/>
</dbReference>
<keyword evidence="3" id="KW-1280">Immunoglobulin</keyword>
<keyword evidence="7" id="KW-1185">Reference proteome</keyword>
<dbReference type="GO" id="GO:0019814">
    <property type="term" value="C:immunoglobulin complex"/>
    <property type="evidence" value="ECO:0007669"/>
    <property type="project" value="UniProtKB-KW"/>
</dbReference>
<proteinExistence type="predicted"/>
<evidence type="ECO:0000256" key="4">
    <source>
        <dbReference type="SAM" id="SignalP"/>
    </source>
</evidence>
<dbReference type="AlphaFoldDB" id="H2ZRV9"/>
<dbReference type="PROSITE" id="PS50835">
    <property type="entry name" value="IG_LIKE"/>
    <property type="match status" value="1"/>
</dbReference>
<dbReference type="InterPro" id="IPR050199">
    <property type="entry name" value="IgHV"/>
</dbReference>
<evidence type="ECO:0000256" key="2">
    <source>
        <dbReference type="ARBA" id="ARBA00023130"/>
    </source>
</evidence>
<dbReference type="Gene3D" id="2.60.40.10">
    <property type="entry name" value="Immunoglobulins"/>
    <property type="match status" value="1"/>
</dbReference>
<evidence type="ECO:0000259" key="5">
    <source>
        <dbReference type="PROSITE" id="PS50835"/>
    </source>
</evidence>
<reference evidence="6" key="2">
    <citation type="submission" date="2025-08" db="UniProtKB">
        <authorList>
            <consortium name="Ensembl"/>
        </authorList>
    </citation>
    <scope>IDENTIFICATION</scope>
</reference>
<reference evidence="7" key="1">
    <citation type="submission" date="2011-08" db="EMBL/GenBank/DDBJ databases">
        <title>The draft genome of Latimeria chalumnae.</title>
        <authorList>
            <person name="Di Palma F."/>
            <person name="Alfoldi J."/>
            <person name="Johnson J."/>
            <person name="Berlin A."/>
            <person name="Gnerre S."/>
            <person name="Jaffe D."/>
            <person name="MacCallum I."/>
            <person name="Young S."/>
            <person name="Walker B.J."/>
            <person name="Lander E."/>
            <person name="Lindblad-Toh K."/>
        </authorList>
    </citation>
    <scope>NUCLEOTIDE SEQUENCE [LARGE SCALE GENOMIC DNA]</scope>
    <source>
        <strain evidence="7">Wild caught</strain>
    </source>
</reference>
<dbReference type="InterPro" id="IPR007110">
    <property type="entry name" value="Ig-like_dom"/>
</dbReference>
<feature type="signal peptide" evidence="4">
    <location>
        <begin position="1"/>
        <end position="19"/>
    </location>
</feature>
<dbReference type="PANTHER" id="PTHR23266">
    <property type="entry name" value="IMMUNOGLOBULIN HEAVY CHAIN"/>
    <property type="match status" value="1"/>
</dbReference>
<evidence type="ECO:0000256" key="1">
    <source>
        <dbReference type="ARBA" id="ARBA00022859"/>
    </source>
</evidence>
<feature type="chain" id="PRO_5003579203" description="Ig-like domain-containing protein" evidence="4">
    <location>
        <begin position="20"/>
        <end position="135"/>
    </location>
</feature>
<dbReference type="SUPFAM" id="SSF48726">
    <property type="entry name" value="Immunoglobulin"/>
    <property type="match status" value="1"/>
</dbReference>
<evidence type="ECO:0000256" key="3">
    <source>
        <dbReference type="ARBA" id="ARBA00043265"/>
    </source>
</evidence>
<dbReference type="GO" id="GO:0002250">
    <property type="term" value="P:adaptive immune response"/>
    <property type="evidence" value="ECO:0007669"/>
    <property type="project" value="UniProtKB-KW"/>
</dbReference>
<keyword evidence="1" id="KW-0391">Immunity</keyword>
<dbReference type="InParanoid" id="H2ZRV9"/>
<feature type="domain" description="Ig-like" evidence="5">
    <location>
        <begin position="19"/>
        <end position="115"/>
    </location>
</feature>
<dbReference type="InterPro" id="IPR013783">
    <property type="entry name" value="Ig-like_fold"/>
</dbReference>
<accession>H2ZRV9</accession>
<reference evidence="6" key="3">
    <citation type="submission" date="2025-09" db="UniProtKB">
        <authorList>
            <consortium name="Ensembl"/>
        </authorList>
    </citation>
    <scope>IDENTIFICATION</scope>
</reference>
<dbReference type="InterPro" id="IPR013106">
    <property type="entry name" value="Ig_V-set"/>
</dbReference>
<dbReference type="eggNOG" id="ENOG502SQQV">
    <property type="taxonomic scope" value="Eukaryota"/>
</dbReference>
<dbReference type="GeneTree" id="ENSGT01150000286938"/>
<dbReference type="InterPro" id="IPR003599">
    <property type="entry name" value="Ig_sub"/>
</dbReference>
<sequence length="135" mass="14859">MAFLSIFTLVLLSLADVQPVILLTQSAAEVKKPGETIRLSCKPSGYTLTCCSVHWVRKIPGKGLEWIGYQIFKGGSGYHQSFQGIFTISEDVSLTTTYLQINSLRAEDTAMYYCTRGVQGGTVKQLNAKTIRICS</sequence>
<evidence type="ECO:0000313" key="6">
    <source>
        <dbReference type="Ensembl" id="ENSLACP00000000130.1"/>
    </source>
</evidence>
<dbReference type="EMBL" id="AFYH01280065">
    <property type="status" value="NOT_ANNOTATED_CDS"/>
    <property type="molecule type" value="Genomic_DNA"/>
</dbReference>
<dbReference type="FunCoup" id="H2ZRV9">
    <property type="interactions" value="155"/>
</dbReference>